<dbReference type="Gene3D" id="1.10.150.20">
    <property type="entry name" value="5' to 3' exonuclease, C-terminal subdomain"/>
    <property type="match status" value="1"/>
</dbReference>
<dbReference type="GO" id="GO:0000712">
    <property type="term" value="P:resolution of meiotic recombination intermediates"/>
    <property type="evidence" value="ECO:0007669"/>
    <property type="project" value="TreeGrafter"/>
</dbReference>
<dbReference type="Gene3D" id="3.40.50.10130">
    <property type="match status" value="1"/>
</dbReference>
<dbReference type="GO" id="GO:0003684">
    <property type="term" value="F:damaged DNA binding"/>
    <property type="evidence" value="ECO:0007669"/>
    <property type="project" value="TreeGrafter"/>
</dbReference>
<dbReference type="GO" id="GO:0000014">
    <property type="term" value="F:single-stranded DNA endodeoxyribonuclease activity"/>
    <property type="evidence" value="ECO:0007669"/>
    <property type="project" value="TreeGrafter"/>
</dbReference>
<dbReference type="GO" id="GO:0000110">
    <property type="term" value="C:nucleotide-excision repair factor 1 complex"/>
    <property type="evidence" value="ECO:0007669"/>
    <property type="project" value="TreeGrafter"/>
</dbReference>
<evidence type="ECO:0000313" key="6">
    <source>
        <dbReference type="EMBL" id="KAJ2752018.1"/>
    </source>
</evidence>
<keyword evidence="3" id="KW-0227">DNA damage</keyword>
<dbReference type="InterPro" id="IPR010994">
    <property type="entry name" value="RuvA_2-like"/>
</dbReference>
<keyword evidence="4" id="KW-0378">Hydrolase</keyword>
<evidence type="ECO:0000256" key="5">
    <source>
        <dbReference type="ARBA" id="ARBA00023204"/>
    </source>
</evidence>
<keyword evidence="2 6" id="KW-0255">Endonuclease</keyword>
<evidence type="ECO:0000256" key="4">
    <source>
        <dbReference type="ARBA" id="ARBA00022801"/>
    </source>
</evidence>
<evidence type="ECO:0000313" key="7">
    <source>
        <dbReference type="Proteomes" id="UP001140011"/>
    </source>
</evidence>
<dbReference type="PANTHER" id="PTHR10150">
    <property type="entry name" value="DNA REPAIR ENDONUCLEASE XPF"/>
    <property type="match status" value="1"/>
</dbReference>
<evidence type="ECO:0000256" key="2">
    <source>
        <dbReference type="ARBA" id="ARBA00022759"/>
    </source>
</evidence>
<dbReference type="SUPFAM" id="SSF47781">
    <property type="entry name" value="RuvA domain 2-like"/>
    <property type="match status" value="1"/>
</dbReference>
<dbReference type="GO" id="GO:0000724">
    <property type="term" value="P:double-strand break repair via homologous recombination"/>
    <property type="evidence" value="ECO:0007669"/>
    <property type="project" value="TreeGrafter"/>
</dbReference>
<evidence type="ECO:0000256" key="3">
    <source>
        <dbReference type="ARBA" id="ARBA00022763"/>
    </source>
</evidence>
<dbReference type="PANTHER" id="PTHR10150:SF0">
    <property type="entry name" value="DNA REPAIR ENDONUCLEASE XPF"/>
    <property type="match status" value="1"/>
</dbReference>
<name>A0A9W8GZ14_9FUNG</name>
<dbReference type="OrthoDB" id="361020at2759"/>
<accession>A0A9W8GZ14</accession>
<proteinExistence type="predicted"/>
<keyword evidence="7" id="KW-1185">Reference proteome</keyword>
<dbReference type="GO" id="GO:0003697">
    <property type="term" value="F:single-stranded DNA binding"/>
    <property type="evidence" value="ECO:0007669"/>
    <property type="project" value="TreeGrafter"/>
</dbReference>
<dbReference type="EMBL" id="JANBUH010000330">
    <property type="protein sequence ID" value="KAJ2752018.1"/>
    <property type="molecule type" value="Genomic_DNA"/>
</dbReference>
<sequence length="159" mass="17385">MIAHYSYMVLLIKFVINTSFSLQAIGSLNPEIALNSINSQLKLLVLTFPRLHIVWSSSPYEMASIFAKLKCDAAVPDVDCAMAMGQDSCSVEKESIYAQHPIALLQPLPGVTLRNYQGLAKKYKSISDICAASQDDLTLVLGAEAAAKLYKFIHDSSSK</sequence>
<keyword evidence="5" id="KW-0234">DNA repair</keyword>
<gene>
    <name evidence="6" type="primary">ERCC4</name>
    <name evidence="6" type="ORF">GGI19_004101</name>
</gene>
<evidence type="ECO:0000256" key="1">
    <source>
        <dbReference type="ARBA" id="ARBA00022722"/>
    </source>
</evidence>
<protein>
    <submittedName>
        <fullName evidence="6">DNA repair endonuclease XPF</fullName>
    </submittedName>
</protein>
<dbReference type="GO" id="GO:1901255">
    <property type="term" value="P:nucleotide-excision repair involved in interstrand cross-link repair"/>
    <property type="evidence" value="ECO:0007669"/>
    <property type="project" value="TreeGrafter"/>
</dbReference>
<reference evidence="6" key="1">
    <citation type="submission" date="2022-07" db="EMBL/GenBank/DDBJ databases">
        <title>Phylogenomic reconstructions and comparative analyses of Kickxellomycotina fungi.</title>
        <authorList>
            <person name="Reynolds N.K."/>
            <person name="Stajich J.E."/>
            <person name="Barry K."/>
            <person name="Grigoriev I.V."/>
            <person name="Crous P."/>
            <person name="Smith M.E."/>
        </authorList>
    </citation>
    <scope>NUCLEOTIDE SEQUENCE</scope>
    <source>
        <strain evidence="6">BCRC 34297</strain>
    </source>
</reference>
<keyword evidence="1" id="KW-0540">Nuclease</keyword>
<dbReference type="Proteomes" id="UP001140011">
    <property type="component" value="Unassembled WGS sequence"/>
</dbReference>
<organism evidence="6 7">
    <name type="scientific">Coemansia pectinata</name>
    <dbReference type="NCBI Taxonomy" id="1052879"/>
    <lineage>
        <taxon>Eukaryota</taxon>
        <taxon>Fungi</taxon>
        <taxon>Fungi incertae sedis</taxon>
        <taxon>Zoopagomycota</taxon>
        <taxon>Kickxellomycotina</taxon>
        <taxon>Kickxellomycetes</taxon>
        <taxon>Kickxellales</taxon>
        <taxon>Kickxellaceae</taxon>
        <taxon>Coemansia</taxon>
    </lineage>
</organism>
<dbReference type="AlphaFoldDB" id="A0A9W8GZ14"/>
<comment type="caution">
    <text evidence="6">The sequence shown here is derived from an EMBL/GenBank/DDBJ whole genome shotgun (WGS) entry which is preliminary data.</text>
</comment>